<dbReference type="InterPro" id="IPR036514">
    <property type="entry name" value="SGNH_hydro_sf"/>
</dbReference>
<evidence type="ECO:0000256" key="5">
    <source>
        <dbReference type="ARBA" id="ARBA00022801"/>
    </source>
</evidence>
<feature type="domain" description="SGNH hydrolase-type esterase" evidence="9">
    <location>
        <begin position="722"/>
        <end position="900"/>
    </location>
</feature>
<evidence type="ECO:0000256" key="6">
    <source>
        <dbReference type="ARBA" id="ARBA00022837"/>
    </source>
</evidence>
<evidence type="ECO:0000256" key="2">
    <source>
        <dbReference type="ARBA" id="ARBA00008779"/>
    </source>
</evidence>
<dbReference type="PANTHER" id="PTHR42693">
    <property type="entry name" value="ARYLSULFATASE FAMILY MEMBER"/>
    <property type="match status" value="1"/>
</dbReference>
<proteinExistence type="inferred from homology"/>
<dbReference type="Pfam" id="PF13472">
    <property type="entry name" value="Lipase_GDSL_2"/>
    <property type="match status" value="1"/>
</dbReference>
<keyword evidence="11" id="KW-1185">Reference proteome</keyword>
<evidence type="ECO:0000313" key="11">
    <source>
        <dbReference type="Proteomes" id="UP001202961"/>
    </source>
</evidence>
<evidence type="ECO:0000313" key="10">
    <source>
        <dbReference type="EMBL" id="MCM2371261.1"/>
    </source>
</evidence>
<comment type="similarity">
    <text evidence="2">Belongs to the sulfatase family.</text>
</comment>
<keyword evidence="5" id="KW-0378">Hydrolase</keyword>
<feature type="compositionally biased region" description="Basic and acidic residues" evidence="7">
    <location>
        <begin position="477"/>
        <end position="491"/>
    </location>
</feature>
<dbReference type="InterPro" id="IPR013830">
    <property type="entry name" value="SGNH_hydro"/>
</dbReference>
<evidence type="ECO:0000256" key="1">
    <source>
        <dbReference type="ARBA" id="ARBA00001913"/>
    </source>
</evidence>
<dbReference type="EMBL" id="JAMQBK010000030">
    <property type="protein sequence ID" value="MCM2371261.1"/>
    <property type="molecule type" value="Genomic_DNA"/>
</dbReference>
<dbReference type="PANTHER" id="PTHR42693:SF42">
    <property type="entry name" value="ARYLSULFATASE G"/>
    <property type="match status" value="1"/>
</dbReference>
<dbReference type="CDD" id="cd16155">
    <property type="entry name" value="sulfatase_like"/>
    <property type="match status" value="1"/>
</dbReference>
<dbReference type="SUPFAM" id="SSF52266">
    <property type="entry name" value="SGNH hydrolase"/>
    <property type="match status" value="1"/>
</dbReference>
<dbReference type="Pfam" id="PF00884">
    <property type="entry name" value="Sulfatase"/>
    <property type="match status" value="1"/>
</dbReference>
<evidence type="ECO:0000259" key="9">
    <source>
        <dbReference type="Pfam" id="PF13472"/>
    </source>
</evidence>
<dbReference type="InterPro" id="IPR050738">
    <property type="entry name" value="Sulfatase"/>
</dbReference>
<dbReference type="InterPro" id="IPR000917">
    <property type="entry name" value="Sulfatase_N"/>
</dbReference>
<dbReference type="Proteomes" id="UP001202961">
    <property type="component" value="Unassembled WGS sequence"/>
</dbReference>
<comment type="cofactor">
    <cofactor evidence="1">
        <name>Ca(2+)</name>
        <dbReference type="ChEBI" id="CHEBI:29108"/>
    </cofactor>
</comment>
<evidence type="ECO:0000259" key="8">
    <source>
        <dbReference type="Pfam" id="PF00884"/>
    </source>
</evidence>
<keyword evidence="3" id="KW-0479">Metal-binding</keyword>
<dbReference type="Gene3D" id="3.40.50.1110">
    <property type="entry name" value="SGNH hydrolase"/>
    <property type="match status" value="1"/>
</dbReference>
<keyword evidence="6" id="KW-0106">Calcium</keyword>
<protein>
    <submittedName>
        <fullName evidence="10">Sulfatase-like hydrolase/transferase</fullName>
    </submittedName>
</protein>
<evidence type="ECO:0000256" key="3">
    <source>
        <dbReference type="ARBA" id="ARBA00022723"/>
    </source>
</evidence>
<feature type="region of interest" description="Disordered" evidence="7">
    <location>
        <begin position="470"/>
        <end position="492"/>
    </location>
</feature>
<dbReference type="SUPFAM" id="SSF53649">
    <property type="entry name" value="Alkaline phosphatase-like"/>
    <property type="match status" value="1"/>
</dbReference>
<gene>
    <name evidence="10" type="ORF">NB063_11655</name>
</gene>
<comment type="caution">
    <text evidence="10">The sequence shown here is derived from an EMBL/GenBank/DDBJ whole genome shotgun (WGS) entry which is preliminary data.</text>
</comment>
<feature type="domain" description="Sulfatase N-terminal" evidence="8">
    <location>
        <begin position="39"/>
        <end position="381"/>
    </location>
</feature>
<accession>A0ABT0U4J1</accession>
<dbReference type="CDD" id="cd00229">
    <property type="entry name" value="SGNH_hydrolase"/>
    <property type="match status" value="1"/>
</dbReference>
<evidence type="ECO:0000256" key="4">
    <source>
        <dbReference type="ARBA" id="ARBA00022729"/>
    </source>
</evidence>
<reference evidence="10 11" key="1">
    <citation type="journal article" date="2022" name="Syst. Appl. Microbiol.">
        <title>Rhodopirellula aestuarii sp. nov., a novel member of the genus Rhodopirellula isolated from brackish sediments collected in the Tagus River estuary, Portugal.</title>
        <authorList>
            <person name="Vitorino I.R."/>
            <person name="Klimek D."/>
            <person name="Calusinska M."/>
            <person name="Lobo-da-Cunha A."/>
            <person name="Vasconcelos V."/>
            <person name="Lage O.M."/>
        </authorList>
    </citation>
    <scope>NUCLEOTIDE SEQUENCE [LARGE SCALE GENOMIC DNA]</scope>
    <source>
        <strain evidence="10 11">ICT_H3.1</strain>
    </source>
</reference>
<evidence type="ECO:0000256" key="7">
    <source>
        <dbReference type="SAM" id="MobiDB-lite"/>
    </source>
</evidence>
<sequence>MIEVKEMNMKLIAFCTLVLSTATLSFAEAERPHVEVEKPNVLFIFADDMSYETIGAHGMLDIDTPNLDKLARRGTTFTHAYNMGAWGGAVCVASRTMLNTGRFLWDAKATNLNAQAEDSRLWSQRMHHAGYRTYMTGKWHVPTSVNAIFDVTKNVRAGMPNQTPVGYNRPKDEADYAAGWKPWDPKHGGYWKGGKHWSEVLADDGVAFLKQAATEDSPLFMYLAFNAPHDPRQAPKEYIDRYPLDRIQMPVNFLPQYPYAEAAYGKSMRDEKLMPYPRTEYCVKVNRQEYFALITHMDDQIGRILDALEESGKADNTYVFFTADHGLAVGHHGLCGKQNMYDHSVRVPFLVVGPDVKAGSTINAPIYLQDVMPTSLELAGAGTDGVDFRSILPLLRGEKADSYSEIYGAYMNRQRMIIKDGWKLLCYPTVGVERLYHLADDPHEMNDLAANPELAPKLNELLAALTSLSDEMNDPGVDEKPAPEESGHGHEAPAAVVRDSGTPGMISWGSAIDTVDKSQLIEGGVVLALNGGPTHVSITGGGASGKSAYKFSGVSYADLDFTPKPGKRVSPNKSKRAPSTGDRNFNTLLQSVADAQTGIARGTQMISGLTPGETYRIQVFFNDQFYSRGMSFGDVAPVTLPSKGSGWGQFAVGTFTATGPTLELTHTANGFKNVHFNAILVTRDGPPAAAAYQPEEGSDVEETIKGVWAIKLNPELPNVLILGDSISIAYTLKVREDLEGRANVFRPHTENGEKAENCQGTTLGLQKMDEWLAGQKWDVIHFSWGLHDLKHVLAETGRNSNSFDDPQQADPEAYRKNLSELVGKLKDTGAKLIFATTTPYPDGVKPARLPADAKLYNDIALEIMKANEIEVNDLYALCEGRLEELQHPKNVHFNRAGQELQSKAVAAAIEAALPGTASLPRSMPPG</sequence>
<organism evidence="10 11">
    <name type="scientific">Aporhodopirellula aestuarii</name>
    <dbReference type="NCBI Taxonomy" id="2950107"/>
    <lineage>
        <taxon>Bacteria</taxon>
        <taxon>Pseudomonadati</taxon>
        <taxon>Planctomycetota</taxon>
        <taxon>Planctomycetia</taxon>
        <taxon>Pirellulales</taxon>
        <taxon>Pirellulaceae</taxon>
        <taxon>Aporhodopirellula</taxon>
    </lineage>
</organism>
<dbReference type="RefSeq" id="WP_250928901.1">
    <property type="nucleotide sequence ID" value="NZ_JAMQBK010000030.1"/>
</dbReference>
<name>A0ABT0U4J1_9BACT</name>
<dbReference type="InterPro" id="IPR017850">
    <property type="entry name" value="Alkaline_phosphatase_core_sf"/>
</dbReference>
<keyword evidence="4" id="KW-0732">Signal</keyword>
<feature type="region of interest" description="Disordered" evidence="7">
    <location>
        <begin position="562"/>
        <end position="584"/>
    </location>
</feature>
<dbReference type="Gene3D" id="3.40.720.10">
    <property type="entry name" value="Alkaline Phosphatase, subunit A"/>
    <property type="match status" value="1"/>
</dbReference>